<evidence type="ECO:0000259" key="1">
    <source>
        <dbReference type="PROSITE" id="PS51886"/>
    </source>
</evidence>
<dbReference type="Proteomes" id="UP000266673">
    <property type="component" value="Unassembled WGS sequence"/>
</dbReference>
<dbReference type="OrthoDB" id="2435836at2759"/>
<dbReference type="InterPro" id="IPR006571">
    <property type="entry name" value="TLDc_dom"/>
</dbReference>
<dbReference type="SMART" id="SM00584">
    <property type="entry name" value="TLDc"/>
    <property type="match status" value="1"/>
</dbReference>
<keyword evidence="3" id="KW-1185">Reference proteome</keyword>
<reference evidence="2 3" key="1">
    <citation type="submission" date="2018-06" db="EMBL/GenBank/DDBJ databases">
        <title>Comparative genomics reveals the genomic features of Rhizophagus irregularis, R. cerebriforme, R. diaphanum and Gigaspora rosea, and their symbiotic lifestyle signature.</title>
        <authorList>
            <person name="Morin E."/>
            <person name="San Clemente H."/>
            <person name="Chen E.C.H."/>
            <person name="De La Providencia I."/>
            <person name="Hainaut M."/>
            <person name="Kuo A."/>
            <person name="Kohler A."/>
            <person name="Murat C."/>
            <person name="Tang N."/>
            <person name="Roy S."/>
            <person name="Loubradou J."/>
            <person name="Henrissat B."/>
            <person name="Grigoriev I.V."/>
            <person name="Corradi N."/>
            <person name="Roux C."/>
            <person name="Martin F.M."/>
        </authorList>
    </citation>
    <scope>NUCLEOTIDE SEQUENCE [LARGE SCALE GENOMIC DNA]</scope>
    <source>
        <strain evidence="2 3">DAOM 194757</strain>
    </source>
</reference>
<evidence type="ECO:0000313" key="3">
    <source>
        <dbReference type="Proteomes" id="UP000266673"/>
    </source>
</evidence>
<comment type="caution">
    <text evidence="2">The sequence shown here is derived from an EMBL/GenBank/DDBJ whole genome shotgun (WGS) entry which is preliminary data.</text>
</comment>
<proteinExistence type="predicted"/>
<name>A0A397VS88_9GLOM</name>
<dbReference type="AlphaFoldDB" id="A0A397VS88"/>
<dbReference type="EMBL" id="QKWP01000291">
    <property type="protein sequence ID" value="RIB22823.1"/>
    <property type="molecule type" value="Genomic_DNA"/>
</dbReference>
<feature type="domain" description="TLDc" evidence="1">
    <location>
        <begin position="32"/>
        <end position="200"/>
    </location>
</feature>
<sequence length="203" mass="22905">MTSDAVITSNILPARKKLPIQLPARETSIESCIINEEHAAEISSWIDRHSSPYDVTKIPYKFKLLLRGSRDGFTVESFHKLCDKIPGTVVIIKVDGTNEILGGYNPLVWQTSSSTGYLKTADSFIFSLKTNNLSSSILSRVKDVNAAIGCSPAKGLYFGCYFYMKGTRECCYKNNCSYYKLSFRNSNDFKIDEYEVFQILKKD</sequence>
<gene>
    <name evidence="2" type="ORF">C2G38_2033259</name>
</gene>
<protein>
    <recommendedName>
        <fullName evidence="1">TLDc domain-containing protein</fullName>
    </recommendedName>
</protein>
<evidence type="ECO:0000313" key="2">
    <source>
        <dbReference type="EMBL" id="RIB22823.1"/>
    </source>
</evidence>
<dbReference type="PROSITE" id="PS51886">
    <property type="entry name" value="TLDC"/>
    <property type="match status" value="1"/>
</dbReference>
<organism evidence="2 3">
    <name type="scientific">Gigaspora rosea</name>
    <dbReference type="NCBI Taxonomy" id="44941"/>
    <lineage>
        <taxon>Eukaryota</taxon>
        <taxon>Fungi</taxon>
        <taxon>Fungi incertae sedis</taxon>
        <taxon>Mucoromycota</taxon>
        <taxon>Glomeromycotina</taxon>
        <taxon>Glomeromycetes</taxon>
        <taxon>Diversisporales</taxon>
        <taxon>Gigasporaceae</taxon>
        <taxon>Gigaspora</taxon>
    </lineage>
</organism>
<accession>A0A397VS88</accession>
<dbReference type="Pfam" id="PF07534">
    <property type="entry name" value="TLD"/>
    <property type="match status" value="1"/>
</dbReference>